<evidence type="ECO:0008006" key="3">
    <source>
        <dbReference type="Google" id="ProtNLM"/>
    </source>
</evidence>
<accession>A0A1I5W4J6</accession>
<dbReference type="Pfam" id="PF07087">
    <property type="entry name" value="DUF1353"/>
    <property type="match status" value="1"/>
</dbReference>
<keyword evidence="2" id="KW-1185">Reference proteome</keyword>
<name>A0A1I5W4J6_9RHOB</name>
<organism evidence="1 2">
    <name type="scientific">Roseivivax halotolerans</name>
    <dbReference type="NCBI Taxonomy" id="93684"/>
    <lineage>
        <taxon>Bacteria</taxon>
        <taxon>Pseudomonadati</taxon>
        <taxon>Pseudomonadota</taxon>
        <taxon>Alphaproteobacteria</taxon>
        <taxon>Rhodobacterales</taxon>
        <taxon>Roseobacteraceae</taxon>
        <taxon>Roseivivax</taxon>
    </lineage>
</organism>
<proteinExistence type="predicted"/>
<dbReference type="InterPro" id="IPR010767">
    <property type="entry name" value="Phage_CGC-2007_Cje0229"/>
</dbReference>
<sequence>MSVYTDIGTWCEHVSGIEYRTTAPLTFEIGRKWSGLEIEVRRGTYFDCSIPRGLRWAFDPHDPRFLKASAIHDHLLGMRWDRVTAGAIFHDALKADGVGRARRLAMWLAVSLKGWR</sequence>
<gene>
    <name evidence="1" type="ORF">SAMN05421853_102117</name>
</gene>
<evidence type="ECO:0000313" key="2">
    <source>
        <dbReference type="Proteomes" id="UP000243106"/>
    </source>
</evidence>
<dbReference type="Proteomes" id="UP000243106">
    <property type="component" value="Unassembled WGS sequence"/>
</dbReference>
<dbReference type="AlphaFoldDB" id="A0A1I5W4J6"/>
<protein>
    <recommendedName>
        <fullName evidence="3">DUF1353 domain-containing protein</fullName>
    </recommendedName>
</protein>
<dbReference type="STRING" id="93684.SAMN05421853_102117"/>
<reference evidence="2" key="1">
    <citation type="submission" date="2016-10" db="EMBL/GenBank/DDBJ databases">
        <authorList>
            <person name="Varghese N."/>
            <person name="Submissions S."/>
        </authorList>
    </citation>
    <scope>NUCLEOTIDE SEQUENCE [LARGE SCALE GENOMIC DNA]</scope>
    <source>
        <strain evidence="2">JCM 10271</strain>
    </source>
</reference>
<dbReference type="RefSeq" id="WP_093009399.1">
    <property type="nucleotide sequence ID" value="NZ_FOXV01000002.1"/>
</dbReference>
<evidence type="ECO:0000313" key="1">
    <source>
        <dbReference type="EMBL" id="SFQ14537.1"/>
    </source>
</evidence>
<dbReference type="EMBL" id="FOXV01000002">
    <property type="protein sequence ID" value="SFQ14537.1"/>
    <property type="molecule type" value="Genomic_DNA"/>
</dbReference>